<dbReference type="RefSeq" id="WP_175587607.1">
    <property type="nucleotide sequence ID" value="NZ_JABWGN010000001.1"/>
</dbReference>
<keyword evidence="1" id="KW-0812">Transmembrane</keyword>
<evidence type="ECO:0000256" key="1">
    <source>
        <dbReference type="SAM" id="Phobius"/>
    </source>
</evidence>
<reference evidence="2 3" key="1">
    <citation type="submission" date="2020-06" db="EMBL/GenBank/DDBJ databases">
        <title>Nonomuraea sp. SMC257, a novel actinomycete isolated from soil.</title>
        <authorList>
            <person name="Chanama M."/>
        </authorList>
    </citation>
    <scope>NUCLEOTIDE SEQUENCE [LARGE SCALE GENOMIC DNA]</scope>
    <source>
        <strain evidence="2 3">SMC257</strain>
    </source>
</reference>
<keyword evidence="1" id="KW-0472">Membrane</keyword>
<sequence length="307" mass="34157">MNEDEPVLELPDFDPKATRRSVRRGIVRTASLVLAVLVAVALVATLGSAVVQKRGDREQRMTDVLGTAFKIYNPAYSIVVQDCCQTTPLSMSFTVDAIERRAEGGFEGRAAGTYTITQDFFGRVGRLPLGNYANTRLSTSLANFGTTLDQKDQVRKVLARLPDGLNALAVVEFDKPLSLGELGAFPAACAARLVYERRPGATPITWDTTTWDRVLPGMRIDLPCDKSTAQDLEHFRRWVGMLRDHDEGNLRRFDLSLARLRKASADGLVYGYVDSMARIKDLRKLIEDPRVRTVHLADVTFDLDDPR</sequence>
<accession>A0A7Y6I298</accession>
<dbReference type="EMBL" id="JABWGN010000001">
    <property type="protein sequence ID" value="NUW30141.1"/>
    <property type="molecule type" value="Genomic_DNA"/>
</dbReference>
<comment type="caution">
    <text evidence="2">The sequence shown here is derived from an EMBL/GenBank/DDBJ whole genome shotgun (WGS) entry which is preliminary data.</text>
</comment>
<dbReference type="AlphaFoldDB" id="A0A7Y6I298"/>
<dbReference type="Proteomes" id="UP000586042">
    <property type="component" value="Unassembled WGS sequence"/>
</dbReference>
<keyword evidence="1" id="KW-1133">Transmembrane helix</keyword>
<feature type="transmembrane region" description="Helical" evidence="1">
    <location>
        <begin position="30"/>
        <end position="51"/>
    </location>
</feature>
<name>A0A7Y6I298_9ACTN</name>
<protein>
    <submittedName>
        <fullName evidence="2">Uncharacterized protein</fullName>
    </submittedName>
</protein>
<gene>
    <name evidence="2" type="ORF">HTZ77_01665</name>
</gene>
<evidence type="ECO:0000313" key="2">
    <source>
        <dbReference type="EMBL" id="NUW30141.1"/>
    </source>
</evidence>
<keyword evidence="3" id="KW-1185">Reference proteome</keyword>
<evidence type="ECO:0000313" key="3">
    <source>
        <dbReference type="Proteomes" id="UP000586042"/>
    </source>
</evidence>
<proteinExistence type="predicted"/>
<organism evidence="2 3">
    <name type="scientific">Nonomuraea montanisoli</name>
    <dbReference type="NCBI Taxonomy" id="2741721"/>
    <lineage>
        <taxon>Bacteria</taxon>
        <taxon>Bacillati</taxon>
        <taxon>Actinomycetota</taxon>
        <taxon>Actinomycetes</taxon>
        <taxon>Streptosporangiales</taxon>
        <taxon>Streptosporangiaceae</taxon>
        <taxon>Nonomuraea</taxon>
    </lineage>
</organism>